<keyword evidence="4" id="KW-0482">Metalloprotease</keyword>
<name>A0A1G7XNJ7_CHIFI</name>
<protein>
    <submittedName>
        <fullName evidence="4">Predicted metalloprotease, contains C-terminal PDZ domain</fullName>
    </submittedName>
</protein>
<evidence type="ECO:0000313" key="4">
    <source>
        <dbReference type="EMBL" id="SDG85775.1"/>
    </source>
</evidence>
<dbReference type="SUPFAM" id="SSF55486">
    <property type="entry name" value="Metalloproteases ('zincins'), catalytic domain"/>
    <property type="match status" value="1"/>
</dbReference>
<dbReference type="Gene3D" id="1.10.390.10">
    <property type="entry name" value="Neutral Protease Domain 2"/>
    <property type="match status" value="1"/>
</dbReference>
<feature type="signal peptide" evidence="1">
    <location>
        <begin position="1"/>
        <end position="21"/>
    </location>
</feature>
<organism evidence="4 5">
    <name type="scientific">Chitinophaga filiformis</name>
    <name type="common">Myxococcus filiformis</name>
    <name type="synonym">Flexibacter filiformis</name>
    <dbReference type="NCBI Taxonomy" id="104663"/>
    <lineage>
        <taxon>Bacteria</taxon>
        <taxon>Pseudomonadati</taxon>
        <taxon>Bacteroidota</taxon>
        <taxon>Chitinophagia</taxon>
        <taxon>Chitinophagales</taxon>
        <taxon>Chitinophagaceae</taxon>
        <taxon>Chitinophaga</taxon>
    </lineage>
</organism>
<evidence type="ECO:0000259" key="2">
    <source>
        <dbReference type="Pfam" id="PF05299"/>
    </source>
</evidence>
<dbReference type="EMBL" id="FNBN01000007">
    <property type="protein sequence ID" value="SDG85775.1"/>
    <property type="molecule type" value="Genomic_DNA"/>
</dbReference>
<accession>A0A1G7XNJ7</accession>
<feature type="domain" description="Peptidase M61 N-terminal" evidence="3">
    <location>
        <begin position="25"/>
        <end position="192"/>
    </location>
</feature>
<evidence type="ECO:0000256" key="1">
    <source>
        <dbReference type="SAM" id="SignalP"/>
    </source>
</evidence>
<evidence type="ECO:0000313" key="5">
    <source>
        <dbReference type="Proteomes" id="UP000199045"/>
    </source>
</evidence>
<dbReference type="InterPro" id="IPR040756">
    <property type="entry name" value="Peptidase_M61_N"/>
</dbReference>
<dbReference type="Pfam" id="PF05299">
    <property type="entry name" value="Peptidase_M61"/>
    <property type="match status" value="1"/>
</dbReference>
<proteinExistence type="predicted"/>
<dbReference type="Proteomes" id="UP000199045">
    <property type="component" value="Unassembled WGS sequence"/>
</dbReference>
<dbReference type="STRING" id="104663.SAMN04488121_10714"/>
<gene>
    <name evidence="4" type="ORF">SAMN04488121_10714</name>
</gene>
<dbReference type="InterPro" id="IPR027268">
    <property type="entry name" value="Peptidase_M4/M1_CTD_sf"/>
</dbReference>
<sequence length="501" mass="56882">MSIKRTLILCLFLLARNFAWAQEMTYTVSPVLSDTPYYHIELACRGVSGDSLQFSIPDWTPGYYQLMDYAAAVRNVQAKDINGNTLLCKKTGKNSWWIYNTSAAPVINLQYDVRSTRLFVASNYLEADRGFISPAGMFMHLKGHIEQAVTLTVKPLNGWSVATGLRPVPDQQYTYIASDFDVLYDSPILMGKLETFPSFDVQGKPHHFIAYRPREFDRAAFMKDLQKIINTAADIIGDIPYDNYTFLGIGSGMGGIEHLNSTAVSFTGGNLNKPEEKIRTYNFLAHEYFHHYNVKRIRPIELGPFDYDHGSKTRLLWVSEGFTVYYEYMILCRAGFTTPDEVLRALQNNIHAYESKPGRLLQSAAGASYNTWSDGPFGAGDSSISYYEKGPVLGALMDLKIRHETRNKYSLDDVMRALYREYYQEKKRGFTEAEFRSVAERIAGVSLAECFDYANTVKTPDYKKYFGYAGLDVATKDGSFAITRRKSMNTLQESILKDWLP</sequence>
<dbReference type="AlphaFoldDB" id="A0A1G7XNJ7"/>
<dbReference type="InterPro" id="IPR007963">
    <property type="entry name" value="Peptidase_M61_catalytic"/>
</dbReference>
<keyword evidence="4" id="KW-0645">Protease</keyword>
<dbReference type="PIRSF" id="PIRSF016493">
    <property type="entry name" value="Glycyl_aminpptds"/>
    <property type="match status" value="1"/>
</dbReference>
<dbReference type="RefSeq" id="WP_089835488.1">
    <property type="nucleotide sequence ID" value="NZ_FNBN01000007.1"/>
</dbReference>
<dbReference type="Gene3D" id="2.60.40.3650">
    <property type="match status" value="1"/>
</dbReference>
<dbReference type="OrthoDB" id="9778516at2"/>
<keyword evidence="4" id="KW-0378">Hydrolase</keyword>
<keyword evidence="1" id="KW-0732">Signal</keyword>
<reference evidence="4 5" key="1">
    <citation type="submission" date="2016-10" db="EMBL/GenBank/DDBJ databases">
        <authorList>
            <person name="de Groot N.N."/>
        </authorList>
    </citation>
    <scope>NUCLEOTIDE SEQUENCE [LARGE SCALE GENOMIC DNA]</scope>
    <source>
        <strain evidence="4 5">DSM 527</strain>
    </source>
</reference>
<dbReference type="InterPro" id="IPR024191">
    <property type="entry name" value="Peptidase_M61"/>
</dbReference>
<dbReference type="Pfam" id="PF17899">
    <property type="entry name" value="Peptidase_M61_N"/>
    <property type="match status" value="1"/>
</dbReference>
<feature type="domain" description="Peptidase M61 catalytic" evidence="2">
    <location>
        <begin position="281"/>
        <end position="392"/>
    </location>
</feature>
<dbReference type="GO" id="GO:0006508">
    <property type="term" value="P:proteolysis"/>
    <property type="evidence" value="ECO:0007669"/>
    <property type="project" value="UniProtKB-KW"/>
</dbReference>
<dbReference type="GO" id="GO:0008237">
    <property type="term" value="F:metallopeptidase activity"/>
    <property type="evidence" value="ECO:0007669"/>
    <property type="project" value="UniProtKB-KW"/>
</dbReference>
<feature type="chain" id="PRO_5011438056" evidence="1">
    <location>
        <begin position="22"/>
        <end position="501"/>
    </location>
</feature>
<evidence type="ECO:0000259" key="3">
    <source>
        <dbReference type="Pfam" id="PF17899"/>
    </source>
</evidence>